<dbReference type="Proteomes" id="UP001203004">
    <property type="component" value="Unassembled WGS sequence"/>
</dbReference>
<dbReference type="Pfam" id="PF13302">
    <property type="entry name" value="Acetyltransf_3"/>
    <property type="match status" value="1"/>
</dbReference>
<dbReference type="Gene3D" id="3.40.630.30">
    <property type="match status" value="1"/>
</dbReference>
<evidence type="ECO:0000259" key="1">
    <source>
        <dbReference type="PROSITE" id="PS51186"/>
    </source>
</evidence>
<gene>
    <name evidence="2" type="ORF">M3N64_12895</name>
</gene>
<organism evidence="2 3">
    <name type="scientific">Sporolactobacillus mangiferae</name>
    <dbReference type="NCBI Taxonomy" id="2940498"/>
    <lineage>
        <taxon>Bacteria</taxon>
        <taxon>Bacillati</taxon>
        <taxon>Bacillota</taxon>
        <taxon>Bacilli</taxon>
        <taxon>Bacillales</taxon>
        <taxon>Sporolactobacillaceae</taxon>
        <taxon>Sporolactobacillus</taxon>
    </lineage>
</organism>
<name>A0ABT0MD74_9BACL</name>
<proteinExistence type="predicted"/>
<dbReference type="PANTHER" id="PTHR43415:SF3">
    <property type="entry name" value="GNAT-FAMILY ACETYLTRANSFERASE"/>
    <property type="match status" value="1"/>
</dbReference>
<dbReference type="RefSeq" id="WP_249103424.1">
    <property type="nucleotide sequence ID" value="NZ_JAMAST010000023.1"/>
</dbReference>
<dbReference type="InterPro" id="IPR016181">
    <property type="entry name" value="Acyl_CoA_acyltransferase"/>
</dbReference>
<evidence type="ECO:0000313" key="2">
    <source>
        <dbReference type="EMBL" id="MCL1632817.1"/>
    </source>
</evidence>
<comment type="caution">
    <text evidence="2">The sequence shown here is derived from an EMBL/GenBank/DDBJ whole genome shotgun (WGS) entry which is preliminary data.</text>
</comment>
<keyword evidence="3" id="KW-1185">Reference proteome</keyword>
<feature type="domain" description="N-acetyltransferase" evidence="1">
    <location>
        <begin position="3"/>
        <end position="152"/>
    </location>
</feature>
<accession>A0ABT0MD74</accession>
<protein>
    <submittedName>
        <fullName evidence="2">GNAT family N-acetyltransferase</fullName>
    </submittedName>
</protein>
<dbReference type="PROSITE" id="PS51186">
    <property type="entry name" value="GNAT"/>
    <property type="match status" value="1"/>
</dbReference>
<sequence length="155" mass="18076">MDYRFELMSQDEAEEIAYQWHYDGIYAFYNMEADEEDLEEMLDSSRRGQNYFSVYDHEGLIGFFCFYKINQQTTEIGLGMKPEQTGKGNGADFVSAGLAFAVSRDHPKMITLSVAAFNRRAIKVYLKVGFEEEKRYMQATNGGHYEFITMIYRCH</sequence>
<dbReference type="PANTHER" id="PTHR43415">
    <property type="entry name" value="SPERMIDINE N(1)-ACETYLTRANSFERASE"/>
    <property type="match status" value="1"/>
</dbReference>
<evidence type="ECO:0000313" key="3">
    <source>
        <dbReference type="Proteomes" id="UP001203004"/>
    </source>
</evidence>
<dbReference type="InterPro" id="IPR000182">
    <property type="entry name" value="GNAT_dom"/>
</dbReference>
<reference evidence="2 3" key="1">
    <citation type="submission" date="2022-05" db="EMBL/GenBank/DDBJ databases">
        <title>Sporolactobacillus sp nov CPB3-1, isolated from tree bark (Mangifera indica L.).</title>
        <authorList>
            <person name="Phuengjayaem S."/>
            <person name="Tanasupawat S."/>
        </authorList>
    </citation>
    <scope>NUCLEOTIDE SEQUENCE [LARGE SCALE GENOMIC DNA]</scope>
    <source>
        <strain evidence="2 3">CPB3-1</strain>
    </source>
</reference>
<dbReference type="SUPFAM" id="SSF55729">
    <property type="entry name" value="Acyl-CoA N-acyltransferases (Nat)"/>
    <property type="match status" value="1"/>
</dbReference>
<dbReference type="EMBL" id="JAMAST010000023">
    <property type="protein sequence ID" value="MCL1632817.1"/>
    <property type="molecule type" value="Genomic_DNA"/>
</dbReference>